<evidence type="ECO:0000313" key="3">
    <source>
        <dbReference type="EMBL" id="TYP70094.1"/>
    </source>
</evidence>
<feature type="transmembrane region" description="Helical" evidence="2">
    <location>
        <begin position="418"/>
        <end position="442"/>
    </location>
</feature>
<keyword evidence="2" id="KW-1133">Transmembrane helix</keyword>
<feature type="transmembrane region" description="Helical" evidence="2">
    <location>
        <begin position="68"/>
        <end position="87"/>
    </location>
</feature>
<feature type="transmembrane region" description="Helical" evidence="2">
    <location>
        <begin position="316"/>
        <end position="337"/>
    </location>
</feature>
<dbReference type="AlphaFoldDB" id="A0A5S5BT30"/>
<protein>
    <recommendedName>
        <fullName evidence="5">Glycosyltransferase RgtA/B/C/D-like domain-containing protein</fullName>
    </recommendedName>
</protein>
<evidence type="ECO:0000256" key="2">
    <source>
        <dbReference type="SAM" id="Phobius"/>
    </source>
</evidence>
<dbReference type="OrthoDB" id="2954219at2"/>
<name>A0A5S5BT30_9BACL</name>
<evidence type="ECO:0008006" key="5">
    <source>
        <dbReference type="Google" id="ProtNLM"/>
    </source>
</evidence>
<keyword evidence="2" id="KW-0472">Membrane</keyword>
<feature type="region of interest" description="Disordered" evidence="1">
    <location>
        <begin position="127"/>
        <end position="156"/>
    </location>
</feature>
<evidence type="ECO:0000256" key="1">
    <source>
        <dbReference type="SAM" id="MobiDB-lite"/>
    </source>
</evidence>
<feature type="transmembrane region" description="Helical" evidence="2">
    <location>
        <begin position="557"/>
        <end position="577"/>
    </location>
</feature>
<proteinExistence type="predicted"/>
<feature type="transmembrane region" description="Helical" evidence="2">
    <location>
        <begin position="349"/>
        <end position="366"/>
    </location>
</feature>
<feature type="transmembrane region" description="Helical" evidence="2">
    <location>
        <begin position="42"/>
        <end position="62"/>
    </location>
</feature>
<accession>A0A5S5BT30</accession>
<gene>
    <name evidence="3" type="ORF">BCM02_11272</name>
</gene>
<keyword evidence="2" id="KW-0812">Transmembrane</keyword>
<organism evidence="3 4">
    <name type="scientific">Paenibacillus methanolicus</name>
    <dbReference type="NCBI Taxonomy" id="582686"/>
    <lineage>
        <taxon>Bacteria</taxon>
        <taxon>Bacillati</taxon>
        <taxon>Bacillota</taxon>
        <taxon>Bacilli</taxon>
        <taxon>Bacillales</taxon>
        <taxon>Paenibacillaceae</taxon>
        <taxon>Paenibacillus</taxon>
    </lineage>
</organism>
<feature type="transmembrane region" description="Helical" evidence="2">
    <location>
        <begin position="497"/>
        <end position="516"/>
    </location>
</feature>
<feature type="transmembrane region" description="Helical" evidence="2">
    <location>
        <begin position="12"/>
        <end position="30"/>
    </location>
</feature>
<feature type="transmembrane region" description="Helical" evidence="2">
    <location>
        <begin position="462"/>
        <end position="485"/>
    </location>
</feature>
<reference evidence="3 4" key="1">
    <citation type="submission" date="2019-07" db="EMBL/GenBank/DDBJ databases">
        <title>Genomic Encyclopedia of Type Strains, Phase III (KMG-III): the genomes of soil and plant-associated and newly described type strains.</title>
        <authorList>
            <person name="Whitman W."/>
        </authorList>
    </citation>
    <scope>NUCLEOTIDE SEQUENCE [LARGE SCALE GENOMIC DNA]</scope>
    <source>
        <strain evidence="3 4">BL24</strain>
    </source>
</reference>
<dbReference type="EMBL" id="VNHS01000012">
    <property type="protein sequence ID" value="TYP70094.1"/>
    <property type="molecule type" value="Genomic_DNA"/>
</dbReference>
<feature type="transmembrane region" description="Helical" evidence="2">
    <location>
        <begin position="290"/>
        <end position="310"/>
    </location>
</feature>
<feature type="transmembrane region" description="Helical" evidence="2">
    <location>
        <begin position="378"/>
        <end position="406"/>
    </location>
</feature>
<sequence>MRLDYSSFGSQLYAITHYAFACAVLFLLWPRLFLRAEPGDRLAGVYALFMKAACVYIVMVYALVALKLYEFMAVAAVLVMLSARRLWQRGGKQARADLAQRLRLRFYALFDGGLRLGRPWRWRHRPGTNGLRADNRGEAPAAVGAKPGSEGLRESASDIRVGESRDADVQTAFRLIRPAMKGAVRDRDTDAIPSSAGQSANGRRSAYWRRGLRDWLPSALLLAVLAAGAYIRFYDAVTYAAPALSDGAVTLAWMKYINARVLFHDGLYPQGFHITLSLLSKFAAIDPLYVLKYTGPLCGVLTAAGFYFVLSRLTGSAFAGIAGAAVCSFGGPFLFGGDWERQAATNSQEFAFVFVFPSLYFLLRYLKTGARPALRTALAGLAAAGFAHTLAFAYAGMGVGVCLIAAMLMKETRRWRTIAIAALAAAATAVATYAPIQIGLWLGVPMNTSAAEFLTSTTVAAIPALTGADKLGLAALAIMAGSLLIGWRRRERRLAEWFALGIGTASFLLYYIAPYLTGSVVLASRTQALWALGICFSAGFAWWSAWRTLGAWRLRPAAEAAAAAVCLLVVAGTLRLGPIVTYKMDWESMFRQYLRIAGEEPLHTWTMFSQEEGYSLAYGIGWHQYVRTLVDEYDPALPPLTRYGQNVPDPNLTSTVFIVEEKQVFRVPDNLIIYAKLAEERYAKHEEEQRLLADWLRVYSAHHGAPAVFYEDAFIRIRYIERPEAKDKNYRRLWGSAS</sequence>
<feature type="transmembrane region" description="Helical" evidence="2">
    <location>
        <begin position="528"/>
        <end position="545"/>
    </location>
</feature>
<evidence type="ECO:0000313" key="4">
    <source>
        <dbReference type="Proteomes" id="UP000323257"/>
    </source>
</evidence>
<keyword evidence="4" id="KW-1185">Reference proteome</keyword>
<dbReference type="RefSeq" id="WP_148932454.1">
    <property type="nucleotide sequence ID" value="NZ_VNHS01000012.1"/>
</dbReference>
<comment type="caution">
    <text evidence="3">The sequence shown here is derived from an EMBL/GenBank/DDBJ whole genome shotgun (WGS) entry which is preliminary data.</text>
</comment>
<dbReference type="Proteomes" id="UP000323257">
    <property type="component" value="Unassembled WGS sequence"/>
</dbReference>